<dbReference type="KEGG" id="psua:FLK61_40060"/>
<name>A0A859FI31_9BACI</name>
<gene>
    <name evidence="1" type="ORF">FLK61_40060</name>
</gene>
<dbReference type="EMBL" id="CP041372">
    <property type="protein sequence ID" value="QKS72807.1"/>
    <property type="molecule type" value="Genomic_DNA"/>
</dbReference>
<proteinExistence type="predicted"/>
<dbReference type="AlphaFoldDB" id="A0A859FI31"/>
<dbReference type="Proteomes" id="UP000318138">
    <property type="component" value="Chromosome"/>
</dbReference>
<sequence>MELQGKNLAELLANRFIMFNRSDELLIELMCSQLFIRWITPSDDLLTIHDYGFIKFDWSENDFGESILLSQTQQTPDPLPYRLTNDTSSPISVDVSTYFPKSNYVKHVSGLGFETEGEEYVYILLLETEKEYIYIEGAPGLMEIRIATQELEVDGYYQVIFTTKVEGDT</sequence>
<evidence type="ECO:0000313" key="2">
    <source>
        <dbReference type="Proteomes" id="UP000318138"/>
    </source>
</evidence>
<keyword evidence="2" id="KW-1185">Reference proteome</keyword>
<dbReference type="RefSeq" id="WP_176010774.1">
    <property type="nucleotide sequence ID" value="NZ_CP041372.2"/>
</dbReference>
<protein>
    <submittedName>
        <fullName evidence="1">Uncharacterized protein</fullName>
    </submittedName>
</protein>
<reference evidence="2" key="1">
    <citation type="submission" date="2019-07" db="EMBL/GenBank/DDBJ databases">
        <title>Bacillus alkalisoli sp. nov. isolated from saline soil.</title>
        <authorList>
            <person name="Sun J.-Q."/>
            <person name="Xu L."/>
        </authorList>
    </citation>
    <scope>NUCLEOTIDE SEQUENCE [LARGE SCALE GENOMIC DNA]</scope>
    <source>
        <strain evidence="2">M4U3P1</strain>
    </source>
</reference>
<evidence type="ECO:0000313" key="1">
    <source>
        <dbReference type="EMBL" id="QKS72807.1"/>
    </source>
</evidence>
<organism evidence="1 2">
    <name type="scientific">Paenalkalicoccus suaedae</name>
    <dbReference type="NCBI Taxonomy" id="2592382"/>
    <lineage>
        <taxon>Bacteria</taxon>
        <taxon>Bacillati</taxon>
        <taxon>Bacillota</taxon>
        <taxon>Bacilli</taxon>
        <taxon>Bacillales</taxon>
        <taxon>Bacillaceae</taxon>
        <taxon>Paenalkalicoccus</taxon>
    </lineage>
</organism>
<accession>A0A859FI31</accession>